<comment type="caution">
    <text evidence="1">The sequence shown here is derived from an EMBL/GenBank/DDBJ whole genome shotgun (WGS) entry which is preliminary data.</text>
</comment>
<sequence>MGLLARRFVSSQNSRQLGDPGPAAGWPVEVFRPSQRAGGGGLSSNPRGVCAYYGRIDRHAQQVLRGMADDVIGVWRMLGEGGGEGRDMGLARHVGTAKLQWDYEEEGDGEGNG</sequence>
<dbReference type="Proteomes" id="UP000224080">
    <property type="component" value="Unassembled WGS sequence"/>
</dbReference>
<organism evidence="1 2">
    <name type="scientific">Blastomyces parvus</name>
    <dbReference type="NCBI Taxonomy" id="2060905"/>
    <lineage>
        <taxon>Eukaryota</taxon>
        <taxon>Fungi</taxon>
        <taxon>Dikarya</taxon>
        <taxon>Ascomycota</taxon>
        <taxon>Pezizomycotina</taxon>
        <taxon>Eurotiomycetes</taxon>
        <taxon>Eurotiomycetidae</taxon>
        <taxon>Onygenales</taxon>
        <taxon>Ajellomycetaceae</taxon>
        <taxon>Blastomyces</taxon>
    </lineage>
</organism>
<evidence type="ECO:0000313" key="1">
    <source>
        <dbReference type="EMBL" id="PGH02818.1"/>
    </source>
</evidence>
<reference evidence="1 2" key="1">
    <citation type="submission" date="2017-10" db="EMBL/GenBank/DDBJ databases">
        <title>Comparative genomics in systemic dimorphic fungi from Ajellomycetaceae.</title>
        <authorList>
            <person name="Munoz J.F."/>
            <person name="Mcewen J.G."/>
            <person name="Clay O.K."/>
            <person name="Cuomo C.A."/>
        </authorList>
    </citation>
    <scope>NUCLEOTIDE SEQUENCE [LARGE SCALE GENOMIC DNA]</scope>
    <source>
        <strain evidence="1 2">UAMH130</strain>
    </source>
</reference>
<keyword evidence="2" id="KW-1185">Reference proteome</keyword>
<protein>
    <submittedName>
        <fullName evidence="1">Uncharacterized protein</fullName>
    </submittedName>
</protein>
<accession>A0A2B7X297</accession>
<proteinExistence type="predicted"/>
<gene>
    <name evidence="1" type="ORF">GX51_04430</name>
</gene>
<dbReference type="EMBL" id="PDNC01000055">
    <property type="protein sequence ID" value="PGH02818.1"/>
    <property type="molecule type" value="Genomic_DNA"/>
</dbReference>
<evidence type="ECO:0000313" key="2">
    <source>
        <dbReference type="Proteomes" id="UP000224080"/>
    </source>
</evidence>
<name>A0A2B7X297_9EURO</name>
<dbReference type="AlphaFoldDB" id="A0A2B7X297"/>